<feature type="signal peptide" evidence="1">
    <location>
        <begin position="1"/>
        <end position="18"/>
    </location>
</feature>
<dbReference type="Gene3D" id="2.30.42.10">
    <property type="match status" value="1"/>
</dbReference>
<evidence type="ECO:0000313" key="3">
    <source>
        <dbReference type="EMBL" id="CAE4645598.1"/>
    </source>
</evidence>
<gene>
    <name evidence="3" type="ORF">DBRI00130_LOCUS35196</name>
</gene>
<keyword evidence="1" id="KW-0732">Signal</keyword>
<feature type="chain" id="PRO_5030160925" description="PDZ domain-containing protein" evidence="1">
    <location>
        <begin position="19"/>
        <end position="206"/>
    </location>
</feature>
<dbReference type="PROSITE" id="PS50106">
    <property type="entry name" value="PDZ"/>
    <property type="match status" value="1"/>
</dbReference>
<dbReference type="Pfam" id="PF00595">
    <property type="entry name" value="PDZ"/>
    <property type="match status" value="1"/>
</dbReference>
<dbReference type="InterPro" id="IPR001478">
    <property type="entry name" value="PDZ"/>
</dbReference>
<protein>
    <recommendedName>
        <fullName evidence="2">PDZ domain-containing protein</fullName>
    </recommendedName>
</protein>
<dbReference type="SUPFAM" id="SSF50156">
    <property type="entry name" value="PDZ domain-like"/>
    <property type="match status" value="1"/>
</dbReference>
<evidence type="ECO:0000256" key="1">
    <source>
        <dbReference type="SAM" id="SignalP"/>
    </source>
</evidence>
<sequence length="206" mass="21810">MKVITSAALVALVSTSDAFTFVTSSRKLSCSSQSRTSLKMGLFDGVKDAFSAPALETSKLDADRETPIDRWMGWNVKSEDEMVAGGAAAPKDFIDSMDTANYVTVALKKPMGIVFEENDEEFGGIFVLSLTEGGIAAENGSIQPGDQLVAVGENKVGGLAFDDALGAIIDSQAEETKLVFFRGSAKNLYGPTGASQDWLTEFIGSN</sequence>
<name>A0A6V2M851_9STRA</name>
<organism evidence="3">
    <name type="scientific">Ditylum brightwellii</name>
    <dbReference type="NCBI Taxonomy" id="49249"/>
    <lineage>
        <taxon>Eukaryota</taxon>
        <taxon>Sar</taxon>
        <taxon>Stramenopiles</taxon>
        <taxon>Ochrophyta</taxon>
        <taxon>Bacillariophyta</taxon>
        <taxon>Mediophyceae</taxon>
        <taxon>Lithodesmiophycidae</taxon>
        <taxon>Lithodesmiales</taxon>
        <taxon>Lithodesmiaceae</taxon>
        <taxon>Ditylum</taxon>
    </lineage>
</organism>
<dbReference type="EMBL" id="HBNS01045491">
    <property type="protein sequence ID" value="CAE4645598.1"/>
    <property type="molecule type" value="Transcribed_RNA"/>
</dbReference>
<feature type="domain" description="PDZ" evidence="2">
    <location>
        <begin position="111"/>
        <end position="168"/>
    </location>
</feature>
<dbReference type="AlphaFoldDB" id="A0A6V2M851"/>
<accession>A0A6V2M851</accession>
<dbReference type="InterPro" id="IPR036034">
    <property type="entry name" value="PDZ_sf"/>
</dbReference>
<dbReference type="SMART" id="SM00228">
    <property type="entry name" value="PDZ"/>
    <property type="match status" value="1"/>
</dbReference>
<proteinExistence type="predicted"/>
<evidence type="ECO:0000259" key="2">
    <source>
        <dbReference type="PROSITE" id="PS50106"/>
    </source>
</evidence>
<reference evidence="3" key="1">
    <citation type="submission" date="2021-01" db="EMBL/GenBank/DDBJ databases">
        <authorList>
            <person name="Corre E."/>
            <person name="Pelletier E."/>
            <person name="Niang G."/>
            <person name="Scheremetjew M."/>
            <person name="Finn R."/>
            <person name="Kale V."/>
            <person name="Holt S."/>
            <person name="Cochrane G."/>
            <person name="Meng A."/>
            <person name="Brown T."/>
            <person name="Cohen L."/>
        </authorList>
    </citation>
    <scope>NUCLEOTIDE SEQUENCE</scope>
    <source>
        <strain evidence="3">GSO104</strain>
    </source>
</reference>